<keyword evidence="10" id="KW-1015">Disulfide bond</keyword>
<dbReference type="GO" id="GO:0005737">
    <property type="term" value="C:cytoplasm"/>
    <property type="evidence" value="ECO:0007669"/>
    <property type="project" value="UniProtKB-SubCell"/>
</dbReference>
<dbReference type="InterPro" id="IPR036188">
    <property type="entry name" value="FAD/NAD-bd_sf"/>
</dbReference>
<dbReference type="InterPro" id="IPR050151">
    <property type="entry name" value="Class-I_Pyr_Nuc-Dis_Oxidored"/>
</dbReference>
<feature type="binding site" evidence="14">
    <location>
        <position position="58"/>
    </location>
    <ligand>
        <name>FAD</name>
        <dbReference type="ChEBI" id="CHEBI:57692"/>
    </ligand>
</feature>
<keyword evidence="8 16" id="KW-0560">Oxidoreductase</keyword>
<dbReference type="PROSITE" id="PS00076">
    <property type="entry name" value="PYRIDINE_REDOX_1"/>
    <property type="match status" value="1"/>
</dbReference>
<dbReference type="Pfam" id="PF07992">
    <property type="entry name" value="Pyr_redox_2"/>
    <property type="match status" value="1"/>
</dbReference>
<dbReference type="InterPro" id="IPR001100">
    <property type="entry name" value="Pyr_nuc-diS_OxRdtase"/>
</dbReference>
<dbReference type="PANTHER" id="PTHR22912:SF217">
    <property type="entry name" value="DIHYDROLIPOYL DEHYDROGENASE"/>
    <property type="match status" value="1"/>
</dbReference>
<name>A0A1I6F2F6_9PSEU</name>
<dbReference type="NCBIfam" id="TIGR01350">
    <property type="entry name" value="lipoamide_DH"/>
    <property type="match status" value="1"/>
</dbReference>
<evidence type="ECO:0000256" key="3">
    <source>
        <dbReference type="ARBA" id="ARBA00012608"/>
    </source>
</evidence>
<evidence type="ECO:0000256" key="8">
    <source>
        <dbReference type="ARBA" id="ARBA00023002"/>
    </source>
</evidence>
<keyword evidence="14" id="KW-0547">Nucleotide-binding</keyword>
<dbReference type="SUPFAM" id="SSF51905">
    <property type="entry name" value="FAD/NAD(P)-binding domain"/>
    <property type="match status" value="1"/>
</dbReference>
<feature type="domain" description="FAD/NAD(P)-binding" evidence="18">
    <location>
        <begin position="13"/>
        <end position="323"/>
    </location>
</feature>
<reference evidence="20" key="1">
    <citation type="submission" date="2016-10" db="EMBL/GenBank/DDBJ databases">
        <authorList>
            <person name="Varghese N."/>
            <person name="Submissions S."/>
        </authorList>
    </citation>
    <scope>NUCLEOTIDE SEQUENCE [LARGE SCALE GENOMIC DNA]</scope>
    <source>
        <strain evidence="20">DSM 44232</strain>
    </source>
</reference>
<evidence type="ECO:0000259" key="18">
    <source>
        <dbReference type="Pfam" id="PF07992"/>
    </source>
</evidence>
<dbReference type="PRINTS" id="PR00368">
    <property type="entry name" value="FADPNR"/>
</dbReference>
<evidence type="ECO:0000256" key="12">
    <source>
        <dbReference type="ARBA" id="ARBA00049187"/>
    </source>
</evidence>
<dbReference type="PRINTS" id="PR00411">
    <property type="entry name" value="PNDRDTASEI"/>
</dbReference>
<evidence type="ECO:0000256" key="14">
    <source>
        <dbReference type="PIRSR" id="PIRSR000350-3"/>
    </source>
</evidence>
<dbReference type="AlphaFoldDB" id="A0A1I6F2F6"/>
<evidence type="ECO:0000256" key="10">
    <source>
        <dbReference type="ARBA" id="ARBA00023157"/>
    </source>
</evidence>
<evidence type="ECO:0000256" key="11">
    <source>
        <dbReference type="ARBA" id="ARBA00023284"/>
    </source>
</evidence>
<accession>A0A1I6F2F6</accession>
<proteinExistence type="inferred from homology"/>
<feature type="binding site" evidence="14">
    <location>
        <position position="308"/>
    </location>
    <ligand>
        <name>FAD</name>
        <dbReference type="ChEBI" id="CHEBI:57692"/>
    </ligand>
</feature>
<dbReference type="InterPro" id="IPR004099">
    <property type="entry name" value="Pyr_nucl-diS_OxRdtase_dimer"/>
</dbReference>
<evidence type="ECO:0000256" key="4">
    <source>
        <dbReference type="ARBA" id="ARBA00016961"/>
    </source>
</evidence>
<dbReference type="PIRSF" id="PIRSF000350">
    <property type="entry name" value="Mercury_reductase_MerA"/>
    <property type="match status" value="1"/>
</dbReference>
<dbReference type="EMBL" id="FOYL01000007">
    <property type="protein sequence ID" value="SFR23947.1"/>
    <property type="molecule type" value="Genomic_DNA"/>
</dbReference>
<comment type="cofactor">
    <cofactor evidence="14 16">
        <name>FAD</name>
        <dbReference type="ChEBI" id="CHEBI:57692"/>
    </cofactor>
    <text evidence="14 16">Binds 1 FAD per subunit.</text>
</comment>
<feature type="active site" description="Proton acceptor" evidence="13">
    <location>
        <position position="439"/>
    </location>
</feature>
<gene>
    <name evidence="19" type="ORF">SAMN04488564_107235</name>
</gene>
<dbReference type="GO" id="GO:0004148">
    <property type="term" value="F:dihydrolipoyl dehydrogenase (NADH) activity"/>
    <property type="evidence" value="ECO:0007669"/>
    <property type="project" value="UniProtKB-EC"/>
</dbReference>
<dbReference type="GO" id="GO:0050660">
    <property type="term" value="F:flavin adenine dinucleotide binding"/>
    <property type="evidence" value="ECO:0007669"/>
    <property type="project" value="InterPro"/>
</dbReference>
<dbReference type="PANTHER" id="PTHR22912">
    <property type="entry name" value="DISULFIDE OXIDOREDUCTASE"/>
    <property type="match status" value="1"/>
</dbReference>
<dbReference type="GO" id="GO:0006103">
    <property type="term" value="P:2-oxoglutarate metabolic process"/>
    <property type="evidence" value="ECO:0007669"/>
    <property type="project" value="TreeGrafter"/>
</dbReference>
<dbReference type="FunFam" id="3.30.390.30:FF:000001">
    <property type="entry name" value="Dihydrolipoyl dehydrogenase"/>
    <property type="match status" value="1"/>
</dbReference>
<keyword evidence="20" id="KW-1185">Reference proteome</keyword>
<organism evidence="19 20">
    <name type="scientific">Lentzea waywayandensis</name>
    <dbReference type="NCBI Taxonomy" id="84724"/>
    <lineage>
        <taxon>Bacteria</taxon>
        <taxon>Bacillati</taxon>
        <taxon>Actinomycetota</taxon>
        <taxon>Actinomycetes</taxon>
        <taxon>Pseudonocardiales</taxon>
        <taxon>Pseudonocardiaceae</taxon>
        <taxon>Lentzea</taxon>
    </lineage>
</organism>
<feature type="binding site" evidence="14">
    <location>
        <begin position="145"/>
        <end position="147"/>
    </location>
    <ligand>
        <name>FAD</name>
        <dbReference type="ChEBI" id="CHEBI:57692"/>
    </ligand>
</feature>
<evidence type="ECO:0000313" key="20">
    <source>
        <dbReference type="Proteomes" id="UP000198583"/>
    </source>
</evidence>
<dbReference type="EC" id="1.8.1.4" evidence="3 16"/>
<evidence type="ECO:0000256" key="15">
    <source>
        <dbReference type="PIRSR" id="PIRSR000350-4"/>
    </source>
</evidence>
<dbReference type="Gene3D" id="3.50.50.60">
    <property type="entry name" value="FAD/NAD(P)-binding domain"/>
    <property type="match status" value="2"/>
</dbReference>
<dbReference type="InterPro" id="IPR016156">
    <property type="entry name" value="FAD/NAD-linked_Rdtase_dimer_sf"/>
</dbReference>
<dbReference type="InterPro" id="IPR023753">
    <property type="entry name" value="FAD/NAD-binding_dom"/>
</dbReference>
<comment type="miscellaneous">
    <text evidence="16">The active site is a redox-active disulfide bond.</text>
</comment>
<evidence type="ECO:0000256" key="7">
    <source>
        <dbReference type="ARBA" id="ARBA00022827"/>
    </source>
</evidence>
<dbReference type="Gene3D" id="3.30.390.30">
    <property type="match status" value="1"/>
</dbReference>
<protein>
    <recommendedName>
        <fullName evidence="4 16">Dihydrolipoyl dehydrogenase</fullName>
        <ecNumber evidence="3 16">1.8.1.4</ecNumber>
    </recommendedName>
</protein>
<feature type="domain" description="Pyridine nucleotide-disulphide oxidoreductase dimerisation" evidence="17">
    <location>
        <begin position="343"/>
        <end position="449"/>
    </location>
</feature>
<dbReference type="SUPFAM" id="SSF55424">
    <property type="entry name" value="FAD/NAD-linked reductases, dimerisation (C-terminal) domain"/>
    <property type="match status" value="1"/>
</dbReference>
<keyword evidence="5" id="KW-0963">Cytoplasm</keyword>
<comment type="subcellular location">
    <subcellularLocation>
        <location evidence="1">Cytoplasm</location>
    </subcellularLocation>
</comment>
<feature type="binding site" evidence="14">
    <location>
        <position position="268"/>
    </location>
    <ligand>
        <name>NAD(+)</name>
        <dbReference type="ChEBI" id="CHEBI:57540"/>
    </ligand>
</feature>
<dbReference type="STRING" id="84724.SAMN04488564_107235"/>
<evidence type="ECO:0000259" key="17">
    <source>
        <dbReference type="Pfam" id="PF02852"/>
    </source>
</evidence>
<evidence type="ECO:0000256" key="6">
    <source>
        <dbReference type="ARBA" id="ARBA00022630"/>
    </source>
</evidence>
<keyword evidence="6 16" id="KW-0285">Flavoprotein</keyword>
<dbReference type="RefSeq" id="WP_245822184.1">
    <property type="nucleotide sequence ID" value="NZ_FOYL01000007.1"/>
</dbReference>
<dbReference type="Pfam" id="PF02852">
    <property type="entry name" value="Pyr_redox_dim"/>
    <property type="match status" value="1"/>
</dbReference>
<feature type="binding site" evidence="14">
    <location>
        <begin position="181"/>
        <end position="188"/>
    </location>
    <ligand>
        <name>NAD(+)</name>
        <dbReference type="ChEBI" id="CHEBI:57540"/>
    </ligand>
</feature>
<comment type="similarity">
    <text evidence="2 16">Belongs to the class-I pyridine nucleotide-disulfide oxidoreductase family.</text>
</comment>
<evidence type="ECO:0000313" key="19">
    <source>
        <dbReference type="EMBL" id="SFR23947.1"/>
    </source>
</evidence>
<feature type="binding site" evidence="14">
    <location>
        <position position="204"/>
    </location>
    <ligand>
        <name>NAD(+)</name>
        <dbReference type="ChEBI" id="CHEBI:57540"/>
    </ligand>
</feature>
<sequence length="462" mass="48414">MTSPELESATNADLVILGGGSGGYACAFRAAELGLSVVLVEKDKLGGTCLHRGCIPTKALLHAAEVADNAREGDQFGVKSSLEGIDINGVNSYKDGVISRLYKGLQGLAKANKVTLVEGAGTFVGPNTVEVNGRRYVGKNVVLATGSYARSLPGLEIGGRVITSDQALNLDFIPEKVVVLGGGVIGVEFASVWRSFGADVTIVEALPRLVPAEDEYASKQLERAFRKRGIKFKTGVKFTGATQSDSGVSITLENGDVLDADLLLVAVGRGPNSAGHGYEEAGITIDRGFVITDERLRTNLPNVYAVGDIVPGLQLAHRGFQQGIFVAEEIAGQNPKVIDEAGIPRVTYCKPEVASVGLTEAAAKEKYGSAEVFIYDLAGNGKSQILKTAGGVKLVKAPDGPVVGVTMVGERVGELIGEAQLIYSWEAYPEDVAPLIHAHPTQTEALGEAFLALAGKPLHVHG</sequence>
<feature type="disulfide bond" description="Redox-active" evidence="15">
    <location>
        <begin position="49"/>
        <end position="54"/>
    </location>
</feature>
<evidence type="ECO:0000256" key="5">
    <source>
        <dbReference type="ARBA" id="ARBA00022490"/>
    </source>
</evidence>
<keyword evidence="7 14" id="KW-0274">FAD</keyword>
<evidence type="ECO:0000256" key="2">
    <source>
        <dbReference type="ARBA" id="ARBA00007532"/>
    </source>
</evidence>
<dbReference type="Proteomes" id="UP000198583">
    <property type="component" value="Unassembled WGS sequence"/>
</dbReference>
<evidence type="ECO:0000256" key="13">
    <source>
        <dbReference type="PIRSR" id="PIRSR000350-2"/>
    </source>
</evidence>
<feature type="binding site" evidence="14">
    <location>
        <position position="121"/>
    </location>
    <ligand>
        <name>FAD</name>
        <dbReference type="ChEBI" id="CHEBI:57692"/>
    </ligand>
</feature>
<evidence type="ECO:0000256" key="1">
    <source>
        <dbReference type="ARBA" id="ARBA00004496"/>
    </source>
</evidence>
<dbReference type="InterPro" id="IPR012999">
    <property type="entry name" value="Pyr_OxRdtase_I_AS"/>
</dbReference>
<keyword evidence="11 16" id="KW-0676">Redox-active center</keyword>
<keyword evidence="9 14" id="KW-0520">NAD</keyword>
<comment type="catalytic activity">
    <reaction evidence="12 16">
        <text>N(6)-[(R)-dihydrolipoyl]-L-lysyl-[protein] + NAD(+) = N(6)-[(R)-lipoyl]-L-lysyl-[protein] + NADH + H(+)</text>
        <dbReference type="Rhea" id="RHEA:15045"/>
        <dbReference type="Rhea" id="RHEA-COMP:10474"/>
        <dbReference type="Rhea" id="RHEA-COMP:10475"/>
        <dbReference type="ChEBI" id="CHEBI:15378"/>
        <dbReference type="ChEBI" id="CHEBI:57540"/>
        <dbReference type="ChEBI" id="CHEBI:57945"/>
        <dbReference type="ChEBI" id="CHEBI:83099"/>
        <dbReference type="ChEBI" id="CHEBI:83100"/>
        <dbReference type="EC" id="1.8.1.4"/>
    </reaction>
</comment>
<dbReference type="InterPro" id="IPR006258">
    <property type="entry name" value="Lipoamide_DH"/>
</dbReference>
<evidence type="ECO:0000256" key="9">
    <source>
        <dbReference type="ARBA" id="ARBA00023027"/>
    </source>
</evidence>
<evidence type="ECO:0000256" key="16">
    <source>
        <dbReference type="RuleBase" id="RU003692"/>
    </source>
</evidence>